<organism evidence="1">
    <name type="scientific">Brachypodium distachyon</name>
    <name type="common">Purple false brome</name>
    <name type="synonym">Trachynia distachya</name>
    <dbReference type="NCBI Taxonomy" id="15368"/>
    <lineage>
        <taxon>Eukaryota</taxon>
        <taxon>Viridiplantae</taxon>
        <taxon>Streptophyta</taxon>
        <taxon>Embryophyta</taxon>
        <taxon>Tracheophyta</taxon>
        <taxon>Spermatophyta</taxon>
        <taxon>Magnoliopsida</taxon>
        <taxon>Liliopsida</taxon>
        <taxon>Poales</taxon>
        <taxon>Poaceae</taxon>
        <taxon>BOP clade</taxon>
        <taxon>Pooideae</taxon>
        <taxon>Stipodae</taxon>
        <taxon>Brachypodieae</taxon>
        <taxon>Brachypodium</taxon>
    </lineage>
</organism>
<reference evidence="2" key="3">
    <citation type="submission" date="2018-08" db="UniProtKB">
        <authorList>
            <consortium name="EnsemblPlants"/>
        </authorList>
    </citation>
    <scope>IDENTIFICATION</scope>
    <source>
        <strain evidence="2">cv. Bd21</strain>
    </source>
</reference>
<accession>A0A0Q3JDL3</accession>
<dbReference type="InParanoid" id="A0A0Q3JDL3"/>
<dbReference type="EnsemblPlants" id="KQK10420">
    <property type="protein sequence ID" value="KQK10420"/>
    <property type="gene ID" value="BRADI_2g54036v3"/>
</dbReference>
<protein>
    <submittedName>
        <fullName evidence="1 2">Uncharacterized protein</fullName>
    </submittedName>
</protein>
<keyword evidence="3" id="KW-1185">Reference proteome</keyword>
<evidence type="ECO:0000313" key="2">
    <source>
        <dbReference type="EnsemblPlants" id="KQK10420"/>
    </source>
</evidence>
<proteinExistence type="predicted"/>
<dbReference type="Gramene" id="KQK10420">
    <property type="protein sequence ID" value="KQK10420"/>
    <property type="gene ID" value="BRADI_2g54036v3"/>
</dbReference>
<dbReference type="Proteomes" id="UP000008810">
    <property type="component" value="Chromosome 2"/>
</dbReference>
<evidence type="ECO:0000313" key="1">
    <source>
        <dbReference type="EMBL" id="KQK10420.1"/>
    </source>
</evidence>
<dbReference type="AlphaFoldDB" id="A0A0Q3JDL3"/>
<reference evidence="1" key="2">
    <citation type="submission" date="2017-06" db="EMBL/GenBank/DDBJ databases">
        <title>WGS assembly of Brachypodium distachyon.</title>
        <authorList>
            <consortium name="The International Brachypodium Initiative"/>
            <person name="Lucas S."/>
            <person name="Harmon-Smith M."/>
            <person name="Lail K."/>
            <person name="Tice H."/>
            <person name="Grimwood J."/>
            <person name="Bruce D."/>
            <person name="Barry K."/>
            <person name="Shu S."/>
            <person name="Lindquist E."/>
            <person name="Wang M."/>
            <person name="Pitluck S."/>
            <person name="Vogel J.P."/>
            <person name="Garvin D.F."/>
            <person name="Mockler T.C."/>
            <person name="Schmutz J."/>
            <person name="Rokhsar D."/>
            <person name="Bevan M.W."/>
        </authorList>
    </citation>
    <scope>NUCLEOTIDE SEQUENCE</scope>
    <source>
        <strain evidence="1">Bd21</strain>
    </source>
</reference>
<reference evidence="1 2" key="1">
    <citation type="journal article" date="2010" name="Nature">
        <title>Genome sequencing and analysis of the model grass Brachypodium distachyon.</title>
        <authorList>
            <consortium name="International Brachypodium Initiative"/>
        </authorList>
    </citation>
    <scope>NUCLEOTIDE SEQUENCE [LARGE SCALE GENOMIC DNA]</scope>
    <source>
        <strain evidence="1 2">Bd21</strain>
    </source>
</reference>
<gene>
    <name evidence="1" type="ORF">BRADI_2g54036v3</name>
</gene>
<dbReference type="EMBL" id="CM000881">
    <property type="protein sequence ID" value="KQK10420.1"/>
    <property type="molecule type" value="Genomic_DNA"/>
</dbReference>
<evidence type="ECO:0000313" key="3">
    <source>
        <dbReference type="Proteomes" id="UP000008810"/>
    </source>
</evidence>
<name>A0A0Q3JDL3_BRADI</name>
<sequence>MQQEIHTLPVGIDPRYLGNNLDNLVLMALDERLIELHMGCRVRRKSAPWLASRSFGDVEEEECSSLGFILYIDTTVMNNIVFFLFGQKKCAVNNQRSYFLMCLDR</sequence>